<feature type="compositionally biased region" description="Polar residues" evidence="1">
    <location>
        <begin position="52"/>
        <end position="63"/>
    </location>
</feature>
<accession>A0ABQ3GIY9</accession>
<comment type="caution">
    <text evidence="2">The sequence shown here is derived from an EMBL/GenBank/DDBJ whole genome shotgun (WGS) entry which is preliminary data.</text>
</comment>
<reference evidence="3" key="1">
    <citation type="journal article" date="2019" name="Int. J. Syst. Evol. Microbiol.">
        <title>The Global Catalogue of Microorganisms (GCM) 10K type strain sequencing project: providing services to taxonomists for standard genome sequencing and annotation.</title>
        <authorList>
            <consortium name="The Broad Institute Genomics Platform"/>
            <consortium name="The Broad Institute Genome Sequencing Center for Infectious Disease"/>
            <person name="Wu L."/>
            <person name="Ma J."/>
        </authorList>
    </citation>
    <scope>NUCLEOTIDE SEQUENCE [LARGE SCALE GENOMIC DNA]</scope>
    <source>
        <strain evidence="3">KCTC 19466</strain>
    </source>
</reference>
<evidence type="ECO:0000313" key="2">
    <source>
        <dbReference type="EMBL" id="GHD06211.1"/>
    </source>
</evidence>
<sequence length="90" mass="9649">MDDPEPVRQSPVWGGGTPLQTTRDQGVGIQQDPQQVPKIGPVSAPDPRIPLPQSSPYRVNGTLTEPDPDQLFGTSARGQELTVLGAYITE</sequence>
<organism evidence="2 3">
    <name type="scientific">Zhihengliuella salsuginis</name>
    <dbReference type="NCBI Taxonomy" id="578222"/>
    <lineage>
        <taxon>Bacteria</taxon>
        <taxon>Bacillati</taxon>
        <taxon>Actinomycetota</taxon>
        <taxon>Actinomycetes</taxon>
        <taxon>Micrococcales</taxon>
        <taxon>Micrococcaceae</taxon>
        <taxon>Zhihengliuella</taxon>
    </lineage>
</organism>
<proteinExistence type="predicted"/>
<dbReference type="EMBL" id="BMXK01000006">
    <property type="protein sequence ID" value="GHD06211.1"/>
    <property type="molecule type" value="Genomic_DNA"/>
</dbReference>
<feature type="region of interest" description="Disordered" evidence="1">
    <location>
        <begin position="1"/>
        <end position="73"/>
    </location>
</feature>
<name>A0ABQ3GIY9_9MICC</name>
<dbReference type="Proteomes" id="UP000642819">
    <property type="component" value="Unassembled WGS sequence"/>
</dbReference>
<protein>
    <submittedName>
        <fullName evidence="2">Uncharacterized protein</fullName>
    </submittedName>
</protein>
<evidence type="ECO:0000313" key="3">
    <source>
        <dbReference type="Proteomes" id="UP000642819"/>
    </source>
</evidence>
<gene>
    <name evidence="2" type="ORF">GCM10008096_15920</name>
</gene>
<evidence type="ECO:0000256" key="1">
    <source>
        <dbReference type="SAM" id="MobiDB-lite"/>
    </source>
</evidence>
<keyword evidence="3" id="KW-1185">Reference proteome</keyword>